<dbReference type="RefSeq" id="WP_106541328.1">
    <property type="nucleotide sequence ID" value="NZ_BLAU01000001.1"/>
</dbReference>
<evidence type="ECO:0000256" key="2">
    <source>
        <dbReference type="ARBA" id="ARBA00023015"/>
    </source>
</evidence>
<gene>
    <name evidence="7" type="ORF">CLV93_102551</name>
    <name evidence="6" type="ORF">JCM18694_11710</name>
</gene>
<dbReference type="GO" id="GO:0045892">
    <property type="term" value="P:negative regulation of DNA-templated transcription"/>
    <property type="evidence" value="ECO:0007669"/>
    <property type="project" value="InterPro"/>
</dbReference>
<comment type="similarity">
    <text evidence="1">Belongs to the BlaI transcriptional regulatory family.</text>
</comment>
<dbReference type="Proteomes" id="UP000396862">
    <property type="component" value="Unassembled WGS sequence"/>
</dbReference>
<organism evidence="7 8">
    <name type="scientific">Prolixibacter denitrificans</name>
    <dbReference type="NCBI Taxonomy" id="1541063"/>
    <lineage>
        <taxon>Bacteria</taxon>
        <taxon>Pseudomonadati</taxon>
        <taxon>Bacteroidota</taxon>
        <taxon>Bacteroidia</taxon>
        <taxon>Marinilabiliales</taxon>
        <taxon>Prolixibacteraceae</taxon>
        <taxon>Prolixibacter</taxon>
    </lineage>
</organism>
<dbReference type="Pfam" id="PF03965">
    <property type="entry name" value="Penicillinase_R"/>
    <property type="match status" value="1"/>
</dbReference>
<dbReference type="Gene3D" id="1.10.4040.10">
    <property type="entry name" value="Penicillinase repressor domain"/>
    <property type="match status" value="1"/>
</dbReference>
<dbReference type="Gene3D" id="1.10.10.10">
    <property type="entry name" value="Winged helix-like DNA-binding domain superfamily/Winged helix DNA-binding domain"/>
    <property type="match status" value="1"/>
</dbReference>
<reference evidence="7 8" key="1">
    <citation type="submission" date="2018-03" db="EMBL/GenBank/DDBJ databases">
        <title>Genomic Encyclopedia of Archaeal and Bacterial Type Strains, Phase II (KMG-II): from individual species to whole genera.</title>
        <authorList>
            <person name="Goeker M."/>
        </authorList>
    </citation>
    <scope>NUCLEOTIDE SEQUENCE [LARGE SCALE GENOMIC DNA]</scope>
    <source>
        <strain evidence="7 8">DSM 27267</strain>
    </source>
</reference>
<evidence type="ECO:0000313" key="8">
    <source>
        <dbReference type="Proteomes" id="UP000240621"/>
    </source>
</evidence>
<dbReference type="SUPFAM" id="SSF46785">
    <property type="entry name" value="Winged helix' DNA-binding domain"/>
    <property type="match status" value="1"/>
</dbReference>
<keyword evidence="3" id="KW-0238">DNA-binding</keyword>
<name>A0A2P8CIF2_9BACT</name>
<accession>A0A2P8CIF2</accession>
<dbReference type="InterPro" id="IPR005650">
    <property type="entry name" value="BlaI_family"/>
</dbReference>
<dbReference type="GO" id="GO:0003677">
    <property type="term" value="F:DNA binding"/>
    <property type="evidence" value="ECO:0007669"/>
    <property type="project" value="UniProtKB-KW"/>
</dbReference>
<dbReference type="EMBL" id="BLAU01000001">
    <property type="protein sequence ID" value="GET20925.1"/>
    <property type="molecule type" value="Genomic_DNA"/>
</dbReference>
<dbReference type="AlphaFoldDB" id="A0A2P8CIF2"/>
<reference evidence="6 9" key="2">
    <citation type="submission" date="2019-10" db="EMBL/GenBank/DDBJ databases">
        <title>Prolixibacter strains distinguished by the presence of nitrate reductase genes were adept at nitrate-dependent anaerobic corrosion of metallic iron and carbon steel.</title>
        <authorList>
            <person name="Iino T."/>
            <person name="Shono N."/>
            <person name="Ito K."/>
            <person name="Nakamura R."/>
            <person name="Sueoka K."/>
            <person name="Harayama S."/>
            <person name="Ohkuma M."/>
        </authorList>
    </citation>
    <scope>NUCLEOTIDE SEQUENCE [LARGE SCALE GENOMIC DNA]</scope>
    <source>
        <strain evidence="6 9">MIC1-1</strain>
    </source>
</reference>
<evidence type="ECO:0000313" key="6">
    <source>
        <dbReference type="EMBL" id="GET20925.1"/>
    </source>
</evidence>
<keyword evidence="9" id="KW-1185">Reference proteome</keyword>
<keyword evidence="5" id="KW-0175">Coiled coil</keyword>
<evidence type="ECO:0000256" key="5">
    <source>
        <dbReference type="SAM" id="Coils"/>
    </source>
</evidence>
<dbReference type="InterPro" id="IPR036390">
    <property type="entry name" value="WH_DNA-bd_sf"/>
</dbReference>
<proteinExistence type="inferred from homology"/>
<keyword evidence="2" id="KW-0805">Transcription regulation</keyword>
<evidence type="ECO:0000256" key="4">
    <source>
        <dbReference type="ARBA" id="ARBA00023163"/>
    </source>
</evidence>
<dbReference type="Proteomes" id="UP000240621">
    <property type="component" value="Unassembled WGS sequence"/>
</dbReference>
<dbReference type="InterPro" id="IPR036388">
    <property type="entry name" value="WH-like_DNA-bd_sf"/>
</dbReference>
<evidence type="ECO:0000256" key="1">
    <source>
        <dbReference type="ARBA" id="ARBA00011046"/>
    </source>
</evidence>
<sequence>MEIKQLTNAEEQVMQIVWRLKEVVVKDVVEQFDEPKPAYTTVATVLTVLEKKGFVEKRKIGNTNLFFPLVNKAEYTKFQFTSLLKNYFNGSFPKMATFFARENQLDIQDLESIMKQAEEELRKDQSNTDS</sequence>
<comment type="caution">
    <text evidence="7">The sequence shown here is derived from an EMBL/GenBank/DDBJ whole genome shotgun (WGS) entry which is preliminary data.</text>
</comment>
<evidence type="ECO:0000256" key="3">
    <source>
        <dbReference type="ARBA" id="ARBA00023125"/>
    </source>
</evidence>
<keyword evidence="4" id="KW-0804">Transcription</keyword>
<evidence type="ECO:0000313" key="9">
    <source>
        <dbReference type="Proteomes" id="UP000396862"/>
    </source>
</evidence>
<dbReference type="OrthoDB" id="1098508at2"/>
<evidence type="ECO:0000313" key="7">
    <source>
        <dbReference type="EMBL" id="PSK84760.1"/>
    </source>
</evidence>
<dbReference type="EMBL" id="PYGC01000002">
    <property type="protein sequence ID" value="PSK84760.1"/>
    <property type="molecule type" value="Genomic_DNA"/>
</dbReference>
<dbReference type="PIRSF" id="PIRSF019455">
    <property type="entry name" value="CopR_AtkY"/>
    <property type="match status" value="1"/>
</dbReference>
<feature type="coiled-coil region" evidence="5">
    <location>
        <begin position="100"/>
        <end position="127"/>
    </location>
</feature>
<protein>
    <submittedName>
        <fullName evidence="6 7">Transcriptional regulator</fullName>
    </submittedName>
</protein>